<keyword evidence="6" id="KW-1185">Reference proteome</keyword>
<evidence type="ECO:0000256" key="3">
    <source>
        <dbReference type="ARBA" id="ARBA00011973"/>
    </source>
</evidence>
<evidence type="ECO:0000256" key="2">
    <source>
        <dbReference type="ARBA" id="ARBA00005183"/>
    </source>
</evidence>
<dbReference type="InterPro" id="IPR034593">
    <property type="entry name" value="DgoD-like"/>
</dbReference>
<evidence type="ECO:0000313" key="6">
    <source>
        <dbReference type="Proteomes" id="UP000611640"/>
    </source>
</evidence>
<dbReference type="InterPro" id="IPR013341">
    <property type="entry name" value="Mandelate_racemase_N_dom"/>
</dbReference>
<dbReference type="AlphaFoldDB" id="A0A7R7HYW0"/>
<evidence type="ECO:0000259" key="4">
    <source>
        <dbReference type="SMART" id="SM00922"/>
    </source>
</evidence>
<dbReference type="KEGG" id="atl:Athai_44540"/>
<proteinExistence type="predicted"/>
<dbReference type="Gene3D" id="3.20.20.120">
    <property type="entry name" value="Enolase-like C-terminal domain"/>
    <property type="match status" value="1"/>
</dbReference>
<dbReference type="EMBL" id="AP023355">
    <property type="protein sequence ID" value="BCJ36951.1"/>
    <property type="molecule type" value="Genomic_DNA"/>
</dbReference>
<dbReference type="GO" id="GO:0016853">
    <property type="term" value="F:isomerase activity"/>
    <property type="evidence" value="ECO:0007669"/>
    <property type="project" value="UniProtKB-KW"/>
</dbReference>
<evidence type="ECO:0000313" key="5">
    <source>
        <dbReference type="EMBL" id="BCJ36951.1"/>
    </source>
</evidence>
<dbReference type="GO" id="GO:0008872">
    <property type="term" value="F:glucarate dehydratase activity"/>
    <property type="evidence" value="ECO:0007669"/>
    <property type="project" value="UniProtKB-EC"/>
</dbReference>
<dbReference type="PANTHER" id="PTHR48080">
    <property type="entry name" value="D-GALACTONATE DEHYDRATASE-RELATED"/>
    <property type="match status" value="1"/>
</dbReference>
<evidence type="ECO:0000256" key="1">
    <source>
        <dbReference type="ARBA" id="ARBA00001426"/>
    </source>
</evidence>
<dbReference type="InterPro" id="IPR013342">
    <property type="entry name" value="Mandelate_racemase_C"/>
</dbReference>
<dbReference type="SFLD" id="SFLDG00055">
    <property type="entry name" value="glucarate_dehydratase"/>
    <property type="match status" value="1"/>
</dbReference>
<dbReference type="SFLD" id="SFLDS00001">
    <property type="entry name" value="Enolase"/>
    <property type="match status" value="1"/>
</dbReference>
<dbReference type="InterPro" id="IPR029017">
    <property type="entry name" value="Enolase-like_N"/>
</dbReference>
<protein>
    <recommendedName>
        <fullName evidence="3">glucarate dehydratase</fullName>
        <ecNumber evidence="3">4.2.1.40</ecNumber>
    </recommendedName>
</protein>
<sequence>MRIVDVDVWVVTVPMRTAFTSSFETKTGNTRTVLRLRTDEGVDGWGETMWGAPTAALVRELAPGLLGRSPYELERFHADTRMLPFFHGYLGYAAKAGIDVACWDLIGKAAGRPVSELIGGRVRDRVPLTALVTRADAGQVGAAELPRALAEHTAALVAEHGFTAVKLKGSADPDGDVAILRAIRAALPQVRLRVDPNAAWPVPETLRLGGALQALGLEYLEDPVVGIEGMATVRSQLGIPLCTNMCVVRFEEFAPAVRAGAVDVIHGDVFKWGGIAANKALAAHCDTFGLGMNLHSGGELGISTAAHLALAASTPALRYAIDSMYYLHADDLITEPFALTDATLPVPTGAGLGVTVDEEKLARYAVPA</sequence>
<dbReference type="Pfam" id="PF13378">
    <property type="entry name" value="MR_MLE_C"/>
    <property type="match status" value="1"/>
</dbReference>
<comment type="catalytic activity">
    <reaction evidence="1">
        <text>D-glucarate = 5-dehydro-4-deoxy-D-glucarate + H2O</text>
        <dbReference type="Rhea" id="RHEA:14573"/>
        <dbReference type="ChEBI" id="CHEBI:15377"/>
        <dbReference type="ChEBI" id="CHEBI:30612"/>
        <dbReference type="ChEBI" id="CHEBI:42819"/>
        <dbReference type="EC" id="4.2.1.40"/>
    </reaction>
</comment>
<comment type="pathway">
    <text evidence="2">Carbohydrate acid metabolism; D-glucarate degradation; 2,5-dioxopentanoate from D-glucarate: step 1/2.</text>
</comment>
<keyword evidence="5" id="KW-0413">Isomerase</keyword>
<dbReference type="SUPFAM" id="SSF51604">
    <property type="entry name" value="Enolase C-terminal domain-like"/>
    <property type="match status" value="1"/>
</dbReference>
<reference evidence="5 6" key="1">
    <citation type="submission" date="2020-08" db="EMBL/GenBank/DDBJ databases">
        <title>Whole genome shotgun sequence of Actinocatenispora thailandica NBRC 105041.</title>
        <authorList>
            <person name="Komaki H."/>
            <person name="Tamura T."/>
        </authorList>
    </citation>
    <scope>NUCLEOTIDE SEQUENCE [LARGE SCALE GENOMIC DNA]</scope>
    <source>
        <strain evidence="5 6">NBRC 105041</strain>
    </source>
</reference>
<feature type="domain" description="Mandelate racemase/muconate lactonizing enzyme C-terminal" evidence="4">
    <location>
        <begin position="146"/>
        <end position="240"/>
    </location>
</feature>
<dbReference type="InterPro" id="IPR029065">
    <property type="entry name" value="Enolase_C-like"/>
</dbReference>
<dbReference type="Proteomes" id="UP000611640">
    <property type="component" value="Chromosome"/>
</dbReference>
<name>A0A7R7HYW0_9ACTN</name>
<dbReference type="Pfam" id="PF02746">
    <property type="entry name" value="MR_MLE_N"/>
    <property type="match status" value="1"/>
</dbReference>
<dbReference type="SMART" id="SM00922">
    <property type="entry name" value="MR_MLE"/>
    <property type="match status" value="1"/>
</dbReference>
<dbReference type="InterPro" id="IPR036849">
    <property type="entry name" value="Enolase-like_C_sf"/>
</dbReference>
<organism evidence="5 6">
    <name type="scientific">Actinocatenispora thailandica</name>
    <dbReference type="NCBI Taxonomy" id="227318"/>
    <lineage>
        <taxon>Bacteria</taxon>
        <taxon>Bacillati</taxon>
        <taxon>Actinomycetota</taxon>
        <taxon>Actinomycetes</taxon>
        <taxon>Micromonosporales</taxon>
        <taxon>Micromonosporaceae</taxon>
        <taxon>Actinocatenispora</taxon>
    </lineage>
</organism>
<dbReference type="PANTHER" id="PTHR48080:SF4">
    <property type="entry name" value="GLUCARATE DEHYDRATASE"/>
    <property type="match status" value="1"/>
</dbReference>
<accession>A0A7R7HYW0</accession>
<gene>
    <name evidence="5" type="ORF">Athai_44540</name>
</gene>
<dbReference type="SUPFAM" id="SSF54826">
    <property type="entry name" value="Enolase N-terminal domain-like"/>
    <property type="match status" value="1"/>
</dbReference>
<dbReference type="RefSeq" id="WP_203963233.1">
    <property type="nucleotide sequence ID" value="NZ_AP023355.1"/>
</dbReference>
<dbReference type="Gene3D" id="3.30.390.10">
    <property type="entry name" value="Enolase-like, N-terminal domain"/>
    <property type="match status" value="1"/>
</dbReference>
<dbReference type="EC" id="4.2.1.40" evidence="3"/>